<keyword evidence="2" id="KW-1133">Transmembrane helix</keyword>
<feature type="region of interest" description="Disordered" evidence="1">
    <location>
        <begin position="50"/>
        <end position="76"/>
    </location>
</feature>
<evidence type="ECO:0000256" key="1">
    <source>
        <dbReference type="SAM" id="MobiDB-lite"/>
    </source>
</evidence>
<organism evidence="3 4">
    <name type="scientific">Streptomyces caledonius</name>
    <dbReference type="NCBI Taxonomy" id="3134107"/>
    <lineage>
        <taxon>Bacteria</taxon>
        <taxon>Bacillati</taxon>
        <taxon>Actinomycetota</taxon>
        <taxon>Actinomycetes</taxon>
        <taxon>Kitasatosporales</taxon>
        <taxon>Streptomycetaceae</taxon>
        <taxon>Streptomyces</taxon>
    </lineage>
</organism>
<keyword evidence="4" id="KW-1185">Reference proteome</keyword>
<comment type="caution">
    <text evidence="3">The sequence shown here is derived from an EMBL/GenBank/DDBJ whole genome shotgun (WGS) entry which is preliminary data.</text>
</comment>
<reference evidence="3 4" key="1">
    <citation type="submission" date="2024-03" db="EMBL/GenBank/DDBJ databases">
        <title>Novel Streptomyces species of biotechnological and ecological value are a feature of Machair soil.</title>
        <authorList>
            <person name="Prole J.R."/>
            <person name="Goodfellow M."/>
            <person name="Allenby N."/>
            <person name="Ward A.C."/>
        </authorList>
    </citation>
    <scope>NUCLEOTIDE SEQUENCE [LARGE SCALE GENOMIC DNA]</scope>
    <source>
        <strain evidence="3 4">MS1.HAVA.3</strain>
    </source>
</reference>
<feature type="transmembrane region" description="Helical" evidence="2">
    <location>
        <begin position="20"/>
        <end position="43"/>
    </location>
</feature>
<proteinExistence type="predicted"/>
<accession>A0ABU8UEJ2</accession>
<evidence type="ECO:0000313" key="3">
    <source>
        <dbReference type="EMBL" id="MEJ8646320.1"/>
    </source>
</evidence>
<name>A0ABU8UEJ2_9ACTN</name>
<gene>
    <name evidence="3" type="ORF">WKI68_43840</name>
</gene>
<protein>
    <submittedName>
        <fullName evidence="3">Uncharacterized protein</fullName>
    </submittedName>
</protein>
<keyword evidence="2" id="KW-0472">Membrane</keyword>
<dbReference type="Proteomes" id="UP001382904">
    <property type="component" value="Unassembled WGS sequence"/>
</dbReference>
<evidence type="ECO:0000256" key="2">
    <source>
        <dbReference type="SAM" id="Phobius"/>
    </source>
</evidence>
<evidence type="ECO:0000313" key="4">
    <source>
        <dbReference type="Proteomes" id="UP001382904"/>
    </source>
</evidence>
<keyword evidence="2" id="KW-0812">Transmembrane</keyword>
<dbReference type="EMBL" id="JBBKAM010000004">
    <property type="protein sequence ID" value="MEJ8646320.1"/>
    <property type="molecule type" value="Genomic_DNA"/>
</dbReference>
<sequence>MLLYAQTPARRTRQILADLIAVVLVAAAVKFALAVHDAIMLLAEPGARWRAPAKASPPPSMTPATQPRRCRLSATS</sequence>